<sequence length="462" mass="50173">MQHPVDGSGGGARDAHALASPTTQHVVWYRSINRQQWSALIASNLGWFFDGYETYALILTVGGALGQLLDPSLHAQIPFYAGLVIALTLLGWGVGGLIGGVLADYIGRKRMMMFAILAYSLTTGLSALSWDWASFAALRFIVGLAMGSEWATGTAMTAEIWPDRHRGKGAGLMQCGLGTGFFVASLVWLFMSGVGEHAWRYMYLIGVLPGLATLWMRAGIPESEQWERVNTDRKDTLARKRAGVALDDQEQALARFTLVDLFAVPELRRRTVIAVLMSLSTTLGWWGISTWVPPYIGSVAAHSGLSASTWASFAGMAYNAGAIAGYIGLGFLADAYGRKRITFLFFAMAFVLTPVLFMWTHDAALLLAVACVTGFFSLGQYTWMPTWLPELYPTRIRGTAIAFCFNVPRFLAWTGPLVAGTLIARFGGYGHAAVTVGFIYLVGLVLAPFLPETRGKPLPESV</sequence>
<keyword evidence="8" id="KW-1185">Reference proteome</keyword>
<feature type="transmembrane region" description="Helical" evidence="5">
    <location>
        <begin position="111"/>
        <end position="130"/>
    </location>
</feature>
<evidence type="ECO:0000313" key="7">
    <source>
        <dbReference type="EMBL" id="SEA61411.1"/>
    </source>
</evidence>
<evidence type="ECO:0000259" key="6">
    <source>
        <dbReference type="PROSITE" id="PS50850"/>
    </source>
</evidence>
<feature type="transmembrane region" description="Helical" evidence="5">
    <location>
        <begin position="271"/>
        <end position="288"/>
    </location>
</feature>
<dbReference type="Proteomes" id="UP000198638">
    <property type="component" value="Unassembled WGS sequence"/>
</dbReference>
<dbReference type="Gene3D" id="1.20.1250.20">
    <property type="entry name" value="MFS general substrate transporter like domains"/>
    <property type="match status" value="1"/>
</dbReference>
<dbReference type="AlphaFoldDB" id="A0A1H4CLS5"/>
<feature type="domain" description="Major facilitator superfamily (MFS) profile" evidence="6">
    <location>
        <begin position="39"/>
        <end position="455"/>
    </location>
</feature>
<dbReference type="InterPro" id="IPR036259">
    <property type="entry name" value="MFS_trans_sf"/>
</dbReference>
<dbReference type="PANTHER" id="PTHR23508">
    <property type="entry name" value="CARBOXYLIC ACID TRANSPORTER PROTEIN HOMOLOG"/>
    <property type="match status" value="1"/>
</dbReference>
<dbReference type="RefSeq" id="WP_090531942.1">
    <property type="nucleotide sequence ID" value="NZ_FNRQ01000002.1"/>
</dbReference>
<feature type="transmembrane region" description="Helical" evidence="5">
    <location>
        <begin position="77"/>
        <end position="99"/>
    </location>
</feature>
<dbReference type="OrthoDB" id="9787026at2"/>
<comment type="subcellular location">
    <subcellularLocation>
        <location evidence="1">Membrane</location>
        <topology evidence="1">Multi-pass membrane protein</topology>
    </subcellularLocation>
</comment>
<dbReference type="InterPro" id="IPR005829">
    <property type="entry name" value="Sugar_transporter_CS"/>
</dbReference>
<feature type="transmembrane region" description="Helical" evidence="5">
    <location>
        <begin position="308"/>
        <end position="329"/>
    </location>
</feature>
<dbReference type="PROSITE" id="PS50850">
    <property type="entry name" value="MFS"/>
    <property type="match status" value="1"/>
</dbReference>
<keyword evidence="3 5" id="KW-1133">Transmembrane helix</keyword>
<dbReference type="InterPro" id="IPR020846">
    <property type="entry name" value="MFS_dom"/>
</dbReference>
<evidence type="ECO:0000256" key="3">
    <source>
        <dbReference type="ARBA" id="ARBA00022989"/>
    </source>
</evidence>
<dbReference type="GO" id="GO:0046943">
    <property type="term" value="F:carboxylic acid transmembrane transporter activity"/>
    <property type="evidence" value="ECO:0007669"/>
    <property type="project" value="TreeGrafter"/>
</dbReference>
<dbReference type="Pfam" id="PF00083">
    <property type="entry name" value="Sugar_tr"/>
    <property type="match status" value="1"/>
</dbReference>
<name>A0A1H4CLS5_9BURK</name>
<organism evidence="7 8">
    <name type="scientific">Paraburkholderia sartisoli</name>
    <dbReference type="NCBI Taxonomy" id="83784"/>
    <lineage>
        <taxon>Bacteria</taxon>
        <taxon>Pseudomonadati</taxon>
        <taxon>Pseudomonadota</taxon>
        <taxon>Betaproteobacteria</taxon>
        <taxon>Burkholderiales</taxon>
        <taxon>Burkholderiaceae</taxon>
        <taxon>Paraburkholderia</taxon>
    </lineage>
</organism>
<feature type="transmembrane region" description="Helical" evidence="5">
    <location>
        <begin position="400"/>
        <end position="423"/>
    </location>
</feature>
<evidence type="ECO:0000256" key="4">
    <source>
        <dbReference type="ARBA" id="ARBA00023136"/>
    </source>
</evidence>
<dbReference type="PROSITE" id="PS00216">
    <property type="entry name" value="SUGAR_TRANSPORT_1"/>
    <property type="match status" value="1"/>
</dbReference>
<reference evidence="8" key="1">
    <citation type="submission" date="2016-10" db="EMBL/GenBank/DDBJ databases">
        <authorList>
            <person name="Varghese N."/>
            <person name="Submissions S."/>
        </authorList>
    </citation>
    <scope>NUCLEOTIDE SEQUENCE [LARGE SCALE GENOMIC DNA]</scope>
    <source>
        <strain evidence="8">LMG 24000</strain>
    </source>
</reference>
<feature type="transmembrane region" description="Helical" evidence="5">
    <location>
        <begin position="170"/>
        <end position="191"/>
    </location>
</feature>
<accession>A0A1H4CLS5</accession>
<dbReference type="GO" id="GO:0005886">
    <property type="term" value="C:plasma membrane"/>
    <property type="evidence" value="ECO:0007669"/>
    <property type="project" value="TreeGrafter"/>
</dbReference>
<feature type="transmembrane region" description="Helical" evidence="5">
    <location>
        <begin position="365"/>
        <end position="388"/>
    </location>
</feature>
<keyword evidence="4 5" id="KW-0472">Membrane</keyword>
<evidence type="ECO:0000256" key="5">
    <source>
        <dbReference type="SAM" id="Phobius"/>
    </source>
</evidence>
<gene>
    <name evidence="7" type="ORF">SAMN05192564_102377</name>
</gene>
<dbReference type="STRING" id="83784.SAMN05192564_102377"/>
<proteinExistence type="predicted"/>
<feature type="transmembrane region" description="Helical" evidence="5">
    <location>
        <begin position="341"/>
        <end position="359"/>
    </location>
</feature>
<dbReference type="PANTHER" id="PTHR23508:SF10">
    <property type="entry name" value="CARBOXYLIC ACID TRANSPORTER PROTEIN HOMOLOG"/>
    <property type="match status" value="1"/>
</dbReference>
<dbReference type="SUPFAM" id="SSF103473">
    <property type="entry name" value="MFS general substrate transporter"/>
    <property type="match status" value="1"/>
</dbReference>
<evidence type="ECO:0000313" key="8">
    <source>
        <dbReference type="Proteomes" id="UP000198638"/>
    </source>
</evidence>
<dbReference type="InterPro" id="IPR005828">
    <property type="entry name" value="MFS_sugar_transport-like"/>
</dbReference>
<protein>
    <submittedName>
        <fullName evidence="7">Sugar phosphate permease</fullName>
    </submittedName>
</protein>
<dbReference type="EMBL" id="FNRQ01000002">
    <property type="protein sequence ID" value="SEA61411.1"/>
    <property type="molecule type" value="Genomic_DNA"/>
</dbReference>
<keyword evidence="2 5" id="KW-0812">Transmembrane</keyword>
<feature type="transmembrane region" description="Helical" evidence="5">
    <location>
        <begin position="429"/>
        <end position="450"/>
    </location>
</feature>
<evidence type="ECO:0000256" key="2">
    <source>
        <dbReference type="ARBA" id="ARBA00022692"/>
    </source>
</evidence>
<evidence type="ECO:0000256" key="1">
    <source>
        <dbReference type="ARBA" id="ARBA00004141"/>
    </source>
</evidence>